<proteinExistence type="predicted"/>
<evidence type="ECO:0000313" key="1">
    <source>
        <dbReference type="EMBL" id="SVC00671.1"/>
    </source>
</evidence>
<sequence>MKRPSTGDIIEHTNAYGDVVQGKVVLLLSAQFVYETEKGRQHYCLFRETWRHVK</sequence>
<dbReference type="AlphaFoldDB" id="A0A382IPS7"/>
<accession>A0A382IPS7</accession>
<name>A0A382IPS7_9ZZZZ</name>
<reference evidence="1" key="1">
    <citation type="submission" date="2018-05" db="EMBL/GenBank/DDBJ databases">
        <authorList>
            <person name="Lanie J.A."/>
            <person name="Ng W.-L."/>
            <person name="Kazmierczak K.M."/>
            <person name="Andrzejewski T.M."/>
            <person name="Davidsen T.M."/>
            <person name="Wayne K.J."/>
            <person name="Tettelin H."/>
            <person name="Glass J.I."/>
            <person name="Rusch D."/>
            <person name="Podicherti R."/>
            <person name="Tsui H.-C.T."/>
            <person name="Winkler M.E."/>
        </authorList>
    </citation>
    <scope>NUCLEOTIDE SEQUENCE</scope>
</reference>
<protein>
    <submittedName>
        <fullName evidence="1">Uncharacterized protein</fullName>
    </submittedName>
</protein>
<organism evidence="1">
    <name type="scientific">marine metagenome</name>
    <dbReference type="NCBI Taxonomy" id="408172"/>
    <lineage>
        <taxon>unclassified sequences</taxon>
        <taxon>metagenomes</taxon>
        <taxon>ecological metagenomes</taxon>
    </lineage>
</organism>
<dbReference type="EMBL" id="UINC01068221">
    <property type="protein sequence ID" value="SVC00671.1"/>
    <property type="molecule type" value="Genomic_DNA"/>
</dbReference>
<gene>
    <name evidence="1" type="ORF">METZ01_LOCUS253525</name>
</gene>